<sequence>MNELPNGVAEIAKLLADTTRGYGNELQQHTIAKFKADLMNATDRWRVIDPKVFEAALLGHGMRPQDAAVLVDNLRKRKAGKRLVPTQDREFKFRSPVTVFPPPIEF</sequence>
<evidence type="ECO:0000313" key="2">
    <source>
        <dbReference type="Proteomes" id="UP000182690"/>
    </source>
</evidence>
<name>A0A1H1BCX8_9MICO</name>
<dbReference type="Proteomes" id="UP000182690">
    <property type="component" value="Unassembled WGS sequence"/>
</dbReference>
<proteinExistence type="predicted"/>
<protein>
    <submittedName>
        <fullName evidence="1">Uncharacterized protein</fullName>
    </submittedName>
</protein>
<accession>A0A1H1BCX8</accession>
<gene>
    <name evidence="1" type="ORF">SAMN04488565_2738</name>
</gene>
<organism evidence="1 2">
    <name type="scientific">Leucobacter chromiiresistens</name>
    <dbReference type="NCBI Taxonomy" id="1079994"/>
    <lineage>
        <taxon>Bacteria</taxon>
        <taxon>Bacillati</taxon>
        <taxon>Actinomycetota</taxon>
        <taxon>Actinomycetes</taxon>
        <taxon>Micrococcales</taxon>
        <taxon>Microbacteriaceae</taxon>
        <taxon>Leucobacter</taxon>
    </lineage>
</organism>
<reference evidence="1 2" key="1">
    <citation type="submission" date="2016-10" db="EMBL/GenBank/DDBJ databases">
        <authorList>
            <person name="de Groot N.N."/>
        </authorList>
    </citation>
    <scope>NUCLEOTIDE SEQUENCE [LARGE SCALE GENOMIC DNA]</scope>
    <source>
        <strain evidence="1 2">DSM 22788</strain>
    </source>
</reference>
<dbReference type="AlphaFoldDB" id="A0A1H1BCX8"/>
<dbReference type="EMBL" id="FNKB01000002">
    <property type="protein sequence ID" value="SDQ49757.1"/>
    <property type="molecule type" value="Genomic_DNA"/>
</dbReference>
<dbReference type="RefSeq" id="WP_143026161.1">
    <property type="nucleotide sequence ID" value="NZ_FNKB01000002.1"/>
</dbReference>
<evidence type="ECO:0000313" key="1">
    <source>
        <dbReference type="EMBL" id="SDQ49757.1"/>
    </source>
</evidence>
<dbReference type="OrthoDB" id="4558903at2"/>